<dbReference type="PANTHER" id="PTHR37422:SF13">
    <property type="entry name" value="LIPOPOLYSACCHARIDE BIOSYNTHESIS PROTEIN PA4999-RELATED"/>
    <property type="match status" value="1"/>
</dbReference>
<feature type="transmembrane region" description="Helical" evidence="5">
    <location>
        <begin position="437"/>
        <end position="457"/>
    </location>
</feature>
<evidence type="ECO:0000256" key="2">
    <source>
        <dbReference type="ARBA" id="ARBA00022692"/>
    </source>
</evidence>
<evidence type="ECO:0000256" key="3">
    <source>
        <dbReference type="ARBA" id="ARBA00022989"/>
    </source>
</evidence>
<dbReference type="EMBL" id="PKUR01000005">
    <property type="protein sequence ID" value="PLW84801.1"/>
    <property type="molecule type" value="Genomic_DNA"/>
</dbReference>
<dbReference type="Pfam" id="PF04932">
    <property type="entry name" value="Wzy_C"/>
    <property type="match status" value="1"/>
</dbReference>
<feature type="transmembrane region" description="Helical" evidence="5">
    <location>
        <begin position="67"/>
        <end position="87"/>
    </location>
</feature>
<feature type="domain" description="O-antigen ligase-related" evidence="6">
    <location>
        <begin position="246"/>
        <end position="388"/>
    </location>
</feature>
<keyword evidence="8" id="KW-1185">Reference proteome</keyword>
<dbReference type="GO" id="GO:0016874">
    <property type="term" value="F:ligase activity"/>
    <property type="evidence" value="ECO:0007669"/>
    <property type="project" value="UniProtKB-KW"/>
</dbReference>
<feature type="transmembrane region" description="Helical" evidence="5">
    <location>
        <begin position="264"/>
        <end position="281"/>
    </location>
</feature>
<feature type="transmembrane region" description="Helical" evidence="5">
    <location>
        <begin position="35"/>
        <end position="55"/>
    </location>
</feature>
<feature type="transmembrane region" description="Helical" evidence="5">
    <location>
        <begin position="288"/>
        <end position="307"/>
    </location>
</feature>
<sequence>MSPQPSRWEAGLFACLLLVLVWAPLPFASNRVWGAMLLTTLIALLCAAWAMLYLAGRTQLQRDVWRIARWPLLALLGVQCWVLLQLLPLPRWLLGLVSPQADAWWLTEGPASISLDPEATRQYLLKGLAVTGAFFLTVALVNTADRMKLLLQTLVFSGTAQAIYGSMMVLTGLEYGFLIEKYASLGSASGTFVNRNHYAGYLVMCLAAGIGLLLSQLSTRSSNGWRDRIRRYLQLMLSSKMRLRIYLALMVIALVLTRSRMGNVAFFTALGVTGSILLISQRRFSWRIPVFLGSLLVVDLLILGQWFGLDKVVERLEQTAPDTEARVDYFKPGLDYVSHFPMTGSGGGSFYGIFPNFQPPNVEGYLDHAHNDYVEFAAELGVPVLLVLGALVLAAAWQSWLVLRMRHTRLYQGAAFAVLMTIVWLLLHAAVDFNMQIPANAVTFAAILSLAWIARGLPAVGEPCHKVTDLS</sequence>
<protein>
    <submittedName>
        <fullName evidence="7">O-antigen ligase domain-containing protein</fullName>
    </submittedName>
</protein>
<dbReference type="InterPro" id="IPR007016">
    <property type="entry name" value="O-antigen_ligase-rel_domated"/>
</dbReference>
<evidence type="ECO:0000259" key="6">
    <source>
        <dbReference type="Pfam" id="PF04932"/>
    </source>
</evidence>
<feature type="transmembrane region" description="Helical" evidence="5">
    <location>
        <begin position="241"/>
        <end position="258"/>
    </location>
</feature>
<evidence type="ECO:0000313" key="7">
    <source>
        <dbReference type="EMBL" id="PLW84801.1"/>
    </source>
</evidence>
<keyword evidence="7" id="KW-0436">Ligase</keyword>
<keyword evidence="3 5" id="KW-1133">Transmembrane helix</keyword>
<feature type="transmembrane region" description="Helical" evidence="5">
    <location>
        <begin position="198"/>
        <end position="220"/>
    </location>
</feature>
<keyword evidence="2 5" id="KW-0812">Transmembrane</keyword>
<evidence type="ECO:0000256" key="1">
    <source>
        <dbReference type="ARBA" id="ARBA00004141"/>
    </source>
</evidence>
<reference evidence="7 8" key="1">
    <citation type="submission" date="2018-01" db="EMBL/GenBank/DDBJ databases">
        <title>The draft genome sequence of Halioglobus japonicus S1-36.</title>
        <authorList>
            <person name="Du Z.-J."/>
            <person name="Shi M.-J."/>
        </authorList>
    </citation>
    <scope>NUCLEOTIDE SEQUENCE [LARGE SCALE GENOMIC DNA]</scope>
    <source>
        <strain evidence="7 8">S1-36</strain>
    </source>
</reference>
<comment type="subcellular location">
    <subcellularLocation>
        <location evidence="1">Membrane</location>
        <topology evidence="1">Multi-pass membrane protein</topology>
    </subcellularLocation>
</comment>
<name>A0AAP8MBR0_9GAMM</name>
<organism evidence="7 8">
    <name type="scientific">Halioglobus japonicus</name>
    <dbReference type="NCBI Taxonomy" id="930805"/>
    <lineage>
        <taxon>Bacteria</taxon>
        <taxon>Pseudomonadati</taxon>
        <taxon>Pseudomonadota</taxon>
        <taxon>Gammaproteobacteria</taxon>
        <taxon>Cellvibrionales</taxon>
        <taxon>Halieaceae</taxon>
        <taxon>Halioglobus</taxon>
    </lineage>
</organism>
<proteinExistence type="predicted"/>
<feature type="transmembrane region" description="Helical" evidence="5">
    <location>
        <begin position="123"/>
        <end position="142"/>
    </location>
</feature>
<dbReference type="AlphaFoldDB" id="A0AAP8MBR0"/>
<evidence type="ECO:0000313" key="8">
    <source>
        <dbReference type="Proteomes" id="UP000235162"/>
    </source>
</evidence>
<accession>A0AAP8MBR0</accession>
<feature type="transmembrane region" description="Helical" evidence="5">
    <location>
        <begin position="380"/>
        <end position="403"/>
    </location>
</feature>
<dbReference type="PANTHER" id="PTHR37422">
    <property type="entry name" value="TEICHURONIC ACID BIOSYNTHESIS PROTEIN TUAE"/>
    <property type="match status" value="1"/>
</dbReference>
<evidence type="ECO:0000256" key="5">
    <source>
        <dbReference type="SAM" id="Phobius"/>
    </source>
</evidence>
<keyword evidence="4 5" id="KW-0472">Membrane</keyword>
<dbReference type="Proteomes" id="UP000235162">
    <property type="component" value="Unassembled WGS sequence"/>
</dbReference>
<feature type="transmembrane region" description="Helical" evidence="5">
    <location>
        <begin position="410"/>
        <end position="431"/>
    </location>
</feature>
<dbReference type="GO" id="GO:0016020">
    <property type="term" value="C:membrane"/>
    <property type="evidence" value="ECO:0007669"/>
    <property type="project" value="UniProtKB-SubCell"/>
</dbReference>
<evidence type="ECO:0000256" key="4">
    <source>
        <dbReference type="ARBA" id="ARBA00023136"/>
    </source>
</evidence>
<comment type="caution">
    <text evidence="7">The sequence shown here is derived from an EMBL/GenBank/DDBJ whole genome shotgun (WGS) entry which is preliminary data.</text>
</comment>
<feature type="transmembrane region" description="Helical" evidence="5">
    <location>
        <begin position="12"/>
        <end position="29"/>
    </location>
</feature>
<feature type="transmembrane region" description="Helical" evidence="5">
    <location>
        <begin position="154"/>
        <end position="178"/>
    </location>
</feature>
<gene>
    <name evidence="7" type="ORF">C0029_17530</name>
</gene>
<dbReference type="InterPro" id="IPR051533">
    <property type="entry name" value="WaaL-like"/>
</dbReference>